<sequence>MQKNGSLSIHSENIFPIIKKWMYSDQDIFVREQISNATDAVTKLEKLSLIGEWTKPSDFKGRVTVTVEPEKKTIRFSDNGIGMTAEEVEKYITQIAFSGATEFIEKYKDKANSDQIIGHFGLGFYSAFMVADKVEIETLSYKEGSTPVHWVCDGGTEYSMTDGEKKEHGTDITLHLNEDCVKYANEWELRSIIEKYCSFMPVEIYLDKLPKDSEIISKEEKLDSDVVLEEIPEKVEKDEKGEERKTEAKLKIEKRPVLLNDTHPLWGESPSSVKKEQYLDFYRKTFHDYKEPLFW</sequence>
<evidence type="ECO:0000256" key="3">
    <source>
        <dbReference type="ARBA" id="ARBA00022840"/>
    </source>
</evidence>
<evidence type="ECO:0000256" key="1">
    <source>
        <dbReference type="ARBA" id="ARBA00008239"/>
    </source>
</evidence>
<name>A0A930DNI7_9FIRM</name>
<dbReference type="Proteomes" id="UP000709351">
    <property type="component" value="Unassembled WGS sequence"/>
</dbReference>
<accession>A0A930DNI7</accession>
<dbReference type="AlphaFoldDB" id="A0A930DNI7"/>
<evidence type="ECO:0000256" key="2">
    <source>
        <dbReference type="ARBA" id="ARBA00022741"/>
    </source>
</evidence>
<dbReference type="SUPFAM" id="SSF55874">
    <property type="entry name" value="ATPase domain of HSP90 chaperone/DNA topoisomerase II/histidine kinase"/>
    <property type="match status" value="1"/>
</dbReference>
<feature type="non-terminal residue" evidence="5">
    <location>
        <position position="295"/>
    </location>
</feature>
<keyword evidence="4" id="KW-0143">Chaperone</keyword>
<dbReference type="Pfam" id="PF00183">
    <property type="entry name" value="HSP90"/>
    <property type="match status" value="1"/>
</dbReference>
<evidence type="ECO:0000256" key="4">
    <source>
        <dbReference type="ARBA" id="ARBA00023186"/>
    </source>
</evidence>
<dbReference type="CDD" id="cd16927">
    <property type="entry name" value="HATPase_Hsp90-like"/>
    <property type="match status" value="1"/>
</dbReference>
<dbReference type="Gene3D" id="3.30.230.80">
    <property type="match status" value="1"/>
</dbReference>
<protein>
    <submittedName>
        <fullName evidence="5">ATP-binding protein</fullName>
    </submittedName>
</protein>
<dbReference type="EMBL" id="JABZRD010000168">
    <property type="protein sequence ID" value="MBF1283567.1"/>
    <property type="molecule type" value="Genomic_DNA"/>
</dbReference>
<gene>
    <name evidence="5" type="ORF">HXM93_03420</name>
</gene>
<dbReference type="InterPro" id="IPR036890">
    <property type="entry name" value="HATPase_C_sf"/>
</dbReference>
<dbReference type="PANTHER" id="PTHR11528">
    <property type="entry name" value="HEAT SHOCK PROTEIN 90 FAMILY MEMBER"/>
    <property type="match status" value="1"/>
</dbReference>
<dbReference type="GO" id="GO:0051082">
    <property type="term" value="F:unfolded protein binding"/>
    <property type="evidence" value="ECO:0007669"/>
    <property type="project" value="InterPro"/>
</dbReference>
<dbReference type="InterPro" id="IPR020575">
    <property type="entry name" value="Hsp90_N"/>
</dbReference>
<dbReference type="GO" id="GO:0140662">
    <property type="term" value="F:ATP-dependent protein folding chaperone"/>
    <property type="evidence" value="ECO:0007669"/>
    <property type="project" value="InterPro"/>
</dbReference>
<reference evidence="5" key="1">
    <citation type="submission" date="2020-04" db="EMBL/GenBank/DDBJ databases">
        <title>Deep metagenomics examines the oral microbiome during advanced dental caries in children, revealing novel taxa and co-occurrences with host molecules.</title>
        <authorList>
            <person name="Baker J.L."/>
            <person name="Morton J.T."/>
            <person name="Dinis M."/>
            <person name="Alvarez R."/>
            <person name="Tran N.C."/>
            <person name="Knight R."/>
            <person name="Edlund A."/>
        </authorList>
    </citation>
    <scope>NUCLEOTIDE SEQUENCE</scope>
    <source>
        <strain evidence="5">JCVI_24_bin.2</strain>
    </source>
</reference>
<dbReference type="InterPro" id="IPR020568">
    <property type="entry name" value="Ribosomal_Su5_D2-typ_SF"/>
</dbReference>
<proteinExistence type="inferred from homology"/>
<dbReference type="GO" id="GO:0016887">
    <property type="term" value="F:ATP hydrolysis activity"/>
    <property type="evidence" value="ECO:0007669"/>
    <property type="project" value="InterPro"/>
</dbReference>
<dbReference type="Gene3D" id="3.30.565.10">
    <property type="entry name" value="Histidine kinase-like ATPase, C-terminal domain"/>
    <property type="match status" value="1"/>
</dbReference>
<evidence type="ECO:0000313" key="6">
    <source>
        <dbReference type="Proteomes" id="UP000709351"/>
    </source>
</evidence>
<comment type="caution">
    <text evidence="5">The sequence shown here is derived from an EMBL/GenBank/DDBJ whole genome shotgun (WGS) entry which is preliminary data.</text>
</comment>
<dbReference type="PRINTS" id="PR00775">
    <property type="entry name" value="HEATSHOCK90"/>
</dbReference>
<dbReference type="Pfam" id="PF13589">
    <property type="entry name" value="HATPase_c_3"/>
    <property type="match status" value="1"/>
</dbReference>
<comment type="similarity">
    <text evidence="1">Belongs to the heat shock protein 90 family.</text>
</comment>
<dbReference type="FunFam" id="3.30.565.10:FF:000076">
    <property type="entry name" value="Molecular chaperone HtpG"/>
    <property type="match status" value="1"/>
</dbReference>
<keyword evidence="2" id="KW-0547">Nucleotide-binding</keyword>
<dbReference type="GO" id="GO:0005524">
    <property type="term" value="F:ATP binding"/>
    <property type="evidence" value="ECO:0007669"/>
    <property type="project" value="UniProtKB-KW"/>
</dbReference>
<organism evidence="5 6">
    <name type="scientific">Oribacterium parvum</name>
    <dbReference type="NCBI Taxonomy" id="1501329"/>
    <lineage>
        <taxon>Bacteria</taxon>
        <taxon>Bacillati</taxon>
        <taxon>Bacillota</taxon>
        <taxon>Clostridia</taxon>
        <taxon>Lachnospirales</taxon>
        <taxon>Lachnospiraceae</taxon>
        <taxon>Oribacterium</taxon>
    </lineage>
</organism>
<dbReference type="SUPFAM" id="SSF54211">
    <property type="entry name" value="Ribosomal protein S5 domain 2-like"/>
    <property type="match status" value="1"/>
</dbReference>
<keyword evidence="3 5" id="KW-0067">ATP-binding</keyword>
<dbReference type="InterPro" id="IPR001404">
    <property type="entry name" value="Hsp90_fam"/>
</dbReference>
<evidence type="ECO:0000313" key="5">
    <source>
        <dbReference type="EMBL" id="MBF1283567.1"/>
    </source>
</evidence>